<dbReference type="InterPro" id="IPR029063">
    <property type="entry name" value="SAM-dependent_MTases_sf"/>
</dbReference>
<dbReference type="EMBL" id="BAAAYX010000009">
    <property type="protein sequence ID" value="GAA3705313.1"/>
    <property type="molecule type" value="Genomic_DNA"/>
</dbReference>
<dbReference type="Proteomes" id="UP001500051">
    <property type="component" value="Unassembled WGS sequence"/>
</dbReference>
<dbReference type="Gene3D" id="3.40.50.150">
    <property type="entry name" value="Vaccinia Virus protein VP39"/>
    <property type="match status" value="1"/>
</dbReference>
<dbReference type="SUPFAM" id="SSF53335">
    <property type="entry name" value="S-adenosyl-L-methionine-dependent methyltransferases"/>
    <property type="match status" value="1"/>
</dbReference>
<accession>A0ABP7DMC7</accession>
<proteinExistence type="predicted"/>
<keyword evidence="2" id="KW-1185">Reference proteome</keyword>
<reference evidence="2" key="1">
    <citation type="journal article" date="2019" name="Int. J. Syst. Evol. Microbiol.">
        <title>The Global Catalogue of Microorganisms (GCM) 10K type strain sequencing project: providing services to taxonomists for standard genome sequencing and annotation.</title>
        <authorList>
            <consortium name="The Broad Institute Genomics Platform"/>
            <consortium name="The Broad Institute Genome Sequencing Center for Infectious Disease"/>
            <person name="Wu L."/>
            <person name="Ma J."/>
        </authorList>
    </citation>
    <scope>NUCLEOTIDE SEQUENCE [LARGE SCALE GENOMIC DNA]</scope>
    <source>
        <strain evidence="2">JCM 16548</strain>
    </source>
</reference>
<evidence type="ECO:0008006" key="3">
    <source>
        <dbReference type="Google" id="ProtNLM"/>
    </source>
</evidence>
<dbReference type="RefSeq" id="WP_344812549.1">
    <property type="nucleotide sequence ID" value="NZ_BAAAYX010000009.1"/>
</dbReference>
<evidence type="ECO:0000313" key="1">
    <source>
        <dbReference type="EMBL" id="GAA3705313.1"/>
    </source>
</evidence>
<organism evidence="1 2">
    <name type="scientific">Microlunatus aurantiacus</name>
    <dbReference type="NCBI Taxonomy" id="446786"/>
    <lineage>
        <taxon>Bacteria</taxon>
        <taxon>Bacillati</taxon>
        <taxon>Actinomycetota</taxon>
        <taxon>Actinomycetes</taxon>
        <taxon>Propionibacteriales</taxon>
        <taxon>Propionibacteriaceae</taxon>
        <taxon>Microlunatus</taxon>
    </lineage>
</organism>
<comment type="caution">
    <text evidence="1">The sequence shown here is derived from an EMBL/GenBank/DDBJ whole genome shotgun (WGS) entry which is preliminary data.</text>
</comment>
<sequence length="243" mass="26650">MSSRLEELAWEPTPIGEVSLRRRRDPSTGLDIFEVKLGEEYLMSSLFTVAEIALADLALARLTRAGTPSSGWDVVVGGLGLGYTADAVLADAGVRELTVVDALEPVIRWHREELVPLGRRLANDPRCRLVHGDFFAMSRQSGFDPDAPDRRFDAVLVDIDHSPRHQLGAGSGDFYTVAGVRRLADHLNPGGVYGLWSNDPPDQDYVDVLTEVLTDVVAEVVTFWNPLQGRPATNTVYLAGVER</sequence>
<gene>
    <name evidence="1" type="ORF">GCM10022204_23480</name>
</gene>
<evidence type="ECO:0000313" key="2">
    <source>
        <dbReference type="Proteomes" id="UP001500051"/>
    </source>
</evidence>
<name>A0ABP7DMC7_9ACTN</name>
<protein>
    <recommendedName>
        <fullName evidence="3">Spermidine synthase</fullName>
    </recommendedName>
</protein>
<dbReference type="CDD" id="cd02440">
    <property type="entry name" value="AdoMet_MTases"/>
    <property type="match status" value="1"/>
</dbReference>